<dbReference type="GO" id="GO:0005886">
    <property type="term" value="C:plasma membrane"/>
    <property type="evidence" value="ECO:0007669"/>
    <property type="project" value="UniProtKB-SubCell"/>
</dbReference>
<sequence>MSRSFGSLFAASSLSNLGDGILMVSAPLIAATLTSSAFLVAAVTTAYFLPWLLLSLPVGAWLDLTDRRRAWMYALVSRVAVLGVGVVVAVTGNLSIGALIVIALLFGCGEVVGDSAISTLVPDVVDRESLVRANTLVQTGRQLSNYFLGAPLAGLLVAVSAGAALGAPALLAVLCLVIIGLGLRTPRRPRDTGQATAVPAVRRIREGLTFLLQHRTLRYVTPAGAVENVFGTGFLAVLVLWVVGPDSALGLPESAFGLLYTCMGVGALVGAALAGRVLARWTFVRLMTVLAAVSGVLYLVPVLLTDGVALYACFAVLGIAISLRGVLWTTLFQRATPRDLYGRVVTTNRMVIFGSMPLGALGAGILAEATSVTVVLIAFPIASTLAQVLLLLRARELDAESTDRS</sequence>
<feature type="transmembrane region" description="Helical" evidence="7">
    <location>
        <begin position="28"/>
        <end position="54"/>
    </location>
</feature>
<feature type="transmembrane region" description="Helical" evidence="7">
    <location>
        <begin position="373"/>
        <end position="392"/>
    </location>
</feature>
<evidence type="ECO:0000256" key="6">
    <source>
        <dbReference type="ARBA" id="ARBA00023136"/>
    </source>
</evidence>
<dbReference type="Pfam" id="PF05977">
    <property type="entry name" value="MFS_3"/>
    <property type="match status" value="1"/>
</dbReference>
<feature type="transmembrane region" description="Helical" evidence="7">
    <location>
        <begin position="350"/>
        <end position="367"/>
    </location>
</feature>
<evidence type="ECO:0000313" key="9">
    <source>
        <dbReference type="Proteomes" id="UP000054314"/>
    </source>
</evidence>
<keyword evidence="3" id="KW-1003">Cell membrane</keyword>
<keyword evidence="9" id="KW-1185">Reference proteome</keyword>
<evidence type="ECO:0000256" key="2">
    <source>
        <dbReference type="ARBA" id="ARBA00022448"/>
    </source>
</evidence>
<dbReference type="SUPFAM" id="SSF103473">
    <property type="entry name" value="MFS general substrate transporter"/>
    <property type="match status" value="1"/>
</dbReference>
<dbReference type="InterPro" id="IPR010290">
    <property type="entry name" value="TM_effector"/>
</dbReference>
<feature type="transmembrane region" description="Helical" evidence="7">
    <location>
        <begin position="282"/>
        <end position="303"/>
    </location>
</feature>
<feature type="transmembrane region" description="Helical" evidence="7">
    <location>
        <begin position="225"/>
        <end position="243"/>
    </location>
</feature>
<feature type="transmembrane region" description="Helical" evidence="7">
    <location>
        <begin position="255"/>
        <end position="275"/>
    </location>
</feature>
<name>A0A0A0C0G2_9CELL</name>
<evidence type="ECO:0000256" key="5">
    <source>
        <dbReference type="ARBA" id="ARBA00022989"/>
    </source>
</evidence>
<protein>
    <submittedName>
        <fullName evidence="8">Major facilitator transporter</fullName>
    </submittedName>
</protein>
<evidence type="ECO:0000313" key="8">
    <source>
        <dbReference type="EMBL" id="KGM12904.1"/>
    </source>
</evidence>
<dbReference type="Proteomes" id="UP000054314">
    <property type="component" value="Unassembled WGS sequence"/>
</dbReference>
<dbReference type="CDD" id="cd06173">
    <property type="entry name" value="MFS_MefA_like"/>
    <property type="match status" value="1"/>
</dbReference>
<dbReference type="EMBL" id="AXCZ01000083">
    <property type="protein sequence ID" value="KGM12904.1"/>
    <property type="molecule type" value="Genomic_DNA"/>
</dbReference>
<comment type="subcellular location">
    <subcellularLocation>
        <location evidence="1">Cell membrane</location>
        <topology evidence="1">Multi-pass membrane protein</topology>
    </subcellularLocation>
</comment>
<dbReference type="InterPro" id="IPR036259">
    <property type="entry name" value="MFS_trans_sf"/>
</dbReference>
<feature type="transmembrane region" description="Helical" evidence="7">
    <location>
        <begin position="75"/>
        <end position="106"/>
    </location>
</feature>
<keyword evidence="6 7" id="KW-0472">Membrane</keyword>
<organism evidence="8 9">
    <name type="scientific">Cellulomonas bogoriensis 69B4 = DSM 16987</name>
    <dbReference type="NCBI Taxonomy" id="1386082"/>
    <lineage>
        <taxon>Bacteria</taxon>
        <taxon>Bacillati</taxon>
        <taxon>Actinomycetota</taxon>
        <taxon>Actinomycetes</taxon>
        <taxon>Micrococcales</taxon>
        <taxon>Cellulomonadaceae</taxon>
        <taxon>Cellulomonas</taxon>
    </lineage>
</organism>
<evidence type="ECO:0000256" key="4">
    <source>
        <dbReference type="ARBA" id="ARBA00022692"/>
    </source>
</evidence>
<gene>
    <name evidence="8" type="ORF">N869_00900</name>
</gene>
<dbReference type="PANTHER" id="PTHR23513">
    <property type="entry name" value="INTEGRAL MEMBRANE EFFLUX PROTEIN-RELATED"/>
    <property type="match status" value="1"/>
</dbReference>
<reference evidence="8 9" key="1">
    <citation type="submission" date="2013-08" db="EMBL/GenBank/DDBJ databases">
        <title>Genome sequencing of Cellulomonas bogoriensis 69B4.</title>
        <authorList>
            <person name="Chen F."/>
            <person name="Li Y."/>
            <person name="Wang G."/>
        </authorList>
    </citation>
    <scope>NUCLEOTIDE SEQUENCE [LARGE SCALE GENOMIC DNA]</scope>
    <source>
        <strain evidence="8 9">69B4</strain>
    </source>
</reference>
<comment type="caution">
    <text evidence="8">The sequence shown here is derived from an EMBL/GenBank/DDBJ whole genome shotgun (WGS) entry which is preliminary data.</text>
</comment>
<feature type="transmembrane region" description="Helical" evidence="7">
    <location>
        <begin position="309"/>
        <end position="329"/>
    </location>
</feature>
<evidence type="ECO:0000256" key="1">
    <source>
        <dbReference type="ARBA" id="ARBA00004651"/>
    </source>
</evidence>
<dbReference type="AlphaFoldDB" id="A0A0A0C0G2"/>
<feature type="transmembrane region" description="Helical" evidence="7">
    <location>
        <begin position="152"/>
        <end position="181"/>
    </location>
</feature>
<keyword evidence="5 7" id="KW-1133">Transmembrane helix</keyword>
<keyword evidence="2" id="KW-0813">Transport</keyword>
<evidence type="ECO:0000256" key="7">
    <source>
        <dbReference type="SAM" id="Phobius"/>
    </source>
</evidence>
<evidence type="ECO:0000256" key="3">
    <source>
        <dbReference type="ARBA" id="ARBA00022475"/>
    </source>
</evidence>
<proteinExistence type="predicted"/>
<dbReference type="Gene3D" id="1.20.1250.20">
    <property type="entry name" value="MFS general substrate transporter like domains"/>
    <property type="match status" value="1"/>
</dbReference>
<accession>A0A0A0C0G2</accession>
<keyword evidence="4 7" id="KW-0812">Transmembrane</keyword>
<dbReference type="PANTHER" id="PTHR23513:SF11">
    <property type="entry name" value="STAPHYLOFERRIN A TRANSPORTER"/>
    <property type="match status" value="1"/>
</dbReference>